<evidence type="ECO:0000313" key="4">
    <source>
        <dbReference type="EMBL" id="GAA3659563.1"/>
    </source>
</evidence>
<dbReference type="PROSITE" id="PS50006">
    <property type="entry name" value="FHA_DOMAIN"/>
    <property type="match status" value="1"/>
</dbReference>
<dbReference type="CDD" id="cd00060">
    <property type="entry name" value="FHA"/>
    <property type="match status" value="1"/>
</dbReference>
<accession>A0ABP7BFW1</accession>
<sequence>MLVIVSGEGVVVLPEGVPHDSIGEVWAALHEDDALTAVIASLTDAAGETSVEPPFAIALVRDGAVSAHVSGSLRVTVDAPGGPVTVSDEGGEPVPPVDAAVAAWVSVSGEPPAAASELPIASGVVLASTVRVVLVDAAPPEPAPAVQPEETSVEADAVPPIEPEPSADAAAPVEASAAVDPPAEPEQPHPSIDTAEPEAPSETLLPEEADFAALAQTIGTTPGDDDLASADTIVVPRREAPVEEAPVEDAPATRRQGDHDGETISVDRARELRQAPVDDAAGAEPGDAPADAVLDPAPVPRFDLPAIPPVPPLPPRPPLPTTPQFVPAPQRGRIRLSTGESVELDRPVIIGRRPRSSRTAGAEVPQLVAVESPQNDISRNHVEITSDGETVVVADLHTTNGTVLYRSGLLGEGADPVRLHPGEQTVVVSGDMIDLGDGVTVVFEDLP</sequence>
<name>A0ABP7BFW1_9MICO</name>
<feature type="region of interest" description="Disordered" evidence="2">
    <location>
        <begin position="237"/>
        <end position="301"/>
    </location>
</feature>
<evidence type="ECO:0000256" key="2">
    <source>
        <dbReference type="SAM" id="MobiDB-lite"/>
    </source>
</evidence>
<feature type="domain" description="FHA" evidence="3">
    <location>
        <begin position="348"/>
        <end position="409"/>
    </location>
</feature>
<proteinExistence type="predicted"/>
<evidence type="ECO:0000256" key="1">
    <source>
        <dbReference type="ARBA" id="ARBA00022553"/>
    </source>
</evidence>
<feature type="region of interest" description="Disordered" evidence="2">
    <location>
        <begin position="140"/>
        <end position="201"/>
    </location>
</feature>
<dbReference type="Proteomes" id="UP001410795">
    <property type="component" value="Unassembled WGS sequence"/>
</dbReference>
<dbReference type="Gene3D" id="2.60.200.20">
    <property type="match status" value="1"/>
</dbReference>
<dbReference type="EMBL" id="BAAAYV010000009">
    <property type="protein sequence ID" value="GAA3659563.1"/>
    <property type="molecule type" value="Genomic_DNA"/>
</dbReference>
<gene>
    <name evidence="4" type="ORF">GCM10022202_20400</name>
</gene>
<feature type="compositionally biased region" description="Basic and acidic residues" evidence="2">
    <location>
        <begin position="251"/>
        <end position="273"/>
    </location>
</feature>
<evidence type="ECO:0000313" key="5">
    <source>
        <dbReference type="Proteomes" id="UP001410795"/>
    </source>
</evidence>
<keyword evidence="1" id="KW-0597">Phosphoprotein</keyword>
<organism evidence="4 5">
    <name type="scientific">Microbacterium marinilacus</name>
    <dbReference type="NCBI Taxonomy" id="415209"/>
    <lineage>
        <taxon>Bacteria</taxon>
        <taxon>Bacillati</taxon>
        <taxon>Actinomycetota</taxon>
        <taxon>Actinomycetes</taxon>
        <taxon>Micrococcales</taxon>
        <taxon>Microbacteriaceae</taxon>
        <taxon>Microbacterium</taxon>
    </lineage>
</organism>
<feature type="compositionally biased region" description="Low complexity" evidence="2">
    <location>
        <begin position="275"/>
        <end position="296"/>
    </location>
</feature>
<protein>
    <recommendedName>
        <fullName evidence="3">FHA domain-containing protein</fullName>
    </recommendedName>
</protein>
<dbReference type="InterPro" id="IPR000253">
    <property type="entry name" value="FHA_dom"/>
</dbReference>
<dbReference type="SUPFAM" id="SSF49879">
    <property type="entry name" value="SMAD/FHA domain"/>
    <property type="match status" value="1"/>
</dbReference>
<reference evidence="5" key="1">
    <citation type="journal article" date="2019" name="Int. J. Syst. Evol. Microbiol.">
        <title>The Global Catalogue of Microorganisms (GCM) 10K type strain sequencing project: providing services to taxonomists for standard genome sequencing and annotation.</title>
        <authorList>
            <consortium name="The Broad Institute Genomics Platform"/>
            <consortium name="The Broad Institute Genome Sequencing Center for Infectious Disease"/>
            <person name="Wu L."/>
            <person name="Ma J."/>
        </authorList>
    </citation>
    <scope>NUCLEOTIDE SEQUENCE [LARGE SCALE GENOMIC DNA]</scope>
    <source>
        <strain evidence="5">JCM 16546</strain>
    </source>
</reference>
<dbReference type="Pfam" id="PF00498">
    <property type="entry name" value="FHA"/>
    <property type="match status" value="1"/>
</dbReference>
<evidence type="ECO:0000259" key="3">
    <source>
        <dbReference type="PROSITE" id="PS50006"/>
    </source>
</evidence>
<keyword evidence="5" id="KW-1185">Reference proteome</keyword>
<comment type="caution">
    <text evidence="4">The sequence shown here is derived from an EMBL/GenBank/DDBJ whole genome shotgun (WGS) entry which is preliminary data.</text>
</comment>
<feature type="compositionally biased region" description="Low complexity" evidence="2">
    <location>
        <begin position="164"/>
        <end position="181"/>
    </location>
</feature>
<dbReference type="InterPro" id="IPR008984">
    <property type="entry name" value="SMAD_FHA_dom_sf"/>
</dbReference>